<dbReference type="STRING" id="56723.ENSLBEP00000032441"/>
<dbReference type="GO" id="GO:0005634">
    <property type="term" value="C:nucleus"/>
    <property type="evidence" value="ECO:0007669"/>
    <property type="project" value="UniProtKB-SubCell"/>
</dbReference>
<name>A0A3Q3GGT1_9LABR</name>
<keyword evidence="7" id="KW-0862">Zinc</keyword>
<protein>
    <recommendedName>
        <fullName evidence="13">C2H2-type domain-containing protein</fullName>
    </recommendedName>
</protein>
<evidence type="ECO:0000256" key="2">
    <source>
        <dbReference type="ARBA" id="ARBA00004123"/>
    </source>
</evidence>
<keyword evidence="4" id="KW-0479">Metal-binding</keyword>
<dbReference type="AlphaFoldDB" id="A0A3Q3GGT1"/>
<evidence type="ECO:0000256" key="10">
    <source>
        <dbReference type="ARBA" id="ARBA00023163"/>
    </source>
</evidence>
<evidence type="ECO:0000256" key="6">
    <source>
        <dbReference type="ARBA" id="ARBA00022771"/>
    </source>
</evidence>
<evidence type="ECO:0000256" key="12">
    <source>
        <dbReference type="PROSITE-ProRule" id="PRU00042"/>
    </source>
</evidence>
<evidence type="ECO:0000256" key="5">
    <source>
        <dbReference type="ARBA" id="ARBA00022737"/>
    </source>
</evidence>
<feature type="domain" description="C2H2-type" evidence="13">
    <location>
        <begin position="31"/>
        <end position="58"/>
    </location>
</feature>
<dbReference type="PROSITE" id="PS00028">
    <property type="entry name" value="ZINC_FINGER_C2H2_1"/>
    <property type="match status" value="4"/>
</dbReference>
<evidence type="ECO:0000313" key="14">
    <source>
        <dbReference type="Ensembl" id="ENSLBEP00000032441.1"/>
    </source>
</evidence>
<organism evidence="14 15">
    <name type="scientific">Labrus bergylta</name>
    <name type="common">ballan wrasse</name>
    <dbReference type="NCBI Taxonomy" id="56723"/>
    <lineage>
        <taxon>Eukaryota</taxon>
        <taxon>Metazoa</taxon>
        <taxon>Chordata</taxon>
        <taxon>Craniata</taxon>
        <taxon>Vertebrata</taxon>
        <taxon>Euteleostomi</taxon>
        <taxon>Actinopterygii</taxon>
        <taxon>Neopterygii</taxon>
        <taxon>Teleostei</taxon>
        <taxon>Neoteleostei</taxon>
        <taxon>Acanthomorphata</taxon>
        <taxon>Eupercaria</taxon>
        <taxon>Labriformes</taxon>
        <taxon>Labridae</taxon>
        <taxon>Labrus</taxon>
    </lineage>
</organism>
<keyword evidence="6 12" id="KW-0863">Zinc-finger</keyword>
<feature type="domain" description="C2H2-type" evidence="13">
    <location>
        <begin position="87"/>
        <end position="114"/>
    </location>
</feature>
<dbReference type="Proteomes" id="UP000261660">
    <property type="component" value="Unplaced"/>
</dbReference>
<dbReference type="Ensembl" id="ENSLBET00000033887.1">
    <property type="protein sequence ID" value="ENSLBEP00000032441.1"/>
    <property type="gene ID" value="ENSLBEG00000024458.1"/>
</dbReference>
<feature type="domain" description="C2H2-type" evidence="13">
    <location>
        <begin position="115"/>
        <end position="146"/>
    </location>
</feature>
<sequence>MLRASAASVDSGWTHLRLCRLTCSPTGRLGGPCLVCGNTFRQVGGLNAHMMTHSGEKPYNCSLCGKSFSTKGYLQIHLRFHRKECAFSCSLCSKAFVTKNDLKKHLLTHSGEKPYGCSICGKSYQEKRSREIHMKVHLDVHTDKYPITRHDGLQPDFIQL</sequence>
<dbReference type="PANTHER" id="PTHR14196">
    <property type="entry name" value="ODD-SKIPPED - RELATED"/>
    <property type="match status" value="1"/>
</dbReference>
<dbReference type="GO" id="GO:0008270">
    <property type="term" value="F:zinc ion binding"/>
    <property type="evidence" value="ECO:0007669"/>
    <property type="project" value="UniProtKB-KW"/>
</dbReference>
<dbReference type="GO" id="GO:0000977">
    <property type="term" value="F:RNA polymerase II transcription regulatory region sequence-specific DNA binding"/>
    <property type="evidence" value="ECO:0007669"/>
    <property type="project" value="TreeGrafter"/>
</dbReference>
<dbReference type="InterPro" id="IPR036236">
    <property type="entry name" value="Znf_C2H2_sf"/>
</dbReference>
<evidence type="ECO:0000256" key="4">
    <source>
        <dbReference type="ARBA" id="ARBA00022723"/>
    </source>
</evidence>
<keyword evidence="10" id="KW-0804">Transcription</keyword>
<dbReference type="PROSITE" id="PS50157">
    <property type="entry name" value="ZINC_FINGER_C2H2_2"/>
    <property type="match status" value="4"/>
</dbReference>
<dbReference type="Gene3D" id="3.30.160.60">
    <property type="entry name" value="Classic Zinc Finger"/>
    <property type="match status" value="4"/>
</dbReference>
<dbReference type="GO" id="GO:0000981">
    <property type="term" value="F:DNA-binding transcription factor activity, RNA polymerase II-specific"/>
    <property type="evidence" value="ECO:0007669"/>
    <property type="project" value="TreeGrafter"/>
</dbReference>
<reference evidence="14" key="1">
    <citation type="submission" date="2025-08" db="UniProtKB">
        <authorList>
            <consortium name="Ensembl"/>
        </authorList>
    </citation>
    <scope>IDENTIFICATION</scope>
</reference>
<keyword evidence="5" id="KW-0677">Repeat</keyword>
<keyword evidence="9" id="KW-0238">DNA-binding</keyword>
<keyword evidence="11" id="KW-0539">Nucleus</keyword>
<dbReference type="GeneTree" id="ENSGT00950000183052"/>
<keyword evidence="8" id="KW-0805">Transcription regulation</keyword>
<reference evidence="14" key="2">
    <citation type="submission" date="2025-09" db="UniProtKB">
        <authorList>
            <consortium name="Ensembl"/>
        </authorList>
    </citation>
    <scope>IDENTIFICATION</scope>
</reference>
<evidence type="ECO:0000256" key="9">
    <source>
        <dbReference type="ARBA" id="ARBA00023125"/>
    </source>
</evidence>
<dbReference type="FunFam" id="3.30.160.60:FF:000744">
    <property type="entry name" value="zinc finger E-box-binding homeobox 1"/>
    <property type="match status" value="1"/>
</dbReference>
<keyword evidence="15" id="KW-1185">Reference proteome</keyword>
<comment type="similarity">
    <text evidence="3">Belongs to the krueppel C2H2-type zinc-finger protein family.</text>
</comment>
<evidence type="ECO:0000256" key="3">
    <source>
        <dbReference type="ARBA" id="ARBA00006991"/>
    </source>
</evidence>
<comment type="function">
    <text evidence="1">May be involved in transcriptional regulation.</text>
</comment>
<dbReference type="InParanoid" id="A0A3Q3GGT1"/>
<evidence type="ECO:0000256" key="11">
    <source>
        <dbReference type="ARBA" id="ARBA00023242"/>
    </source>
</evidence>
<dbReference type="SMART" id="SM00355">
    <property type="entry name" value="ZnF_C2H2"/>
    <property type="match status" value="4"/>
</dbReference>
<dbReference type="InterPro" id="IPR013087">
    <property type="entry name" value="Znf_C2H2_type"/>
</dbReference>
<comment type="subcellular location">
    <subcellularLocation>
        <location evidence="2">Nucleus</location>
    </subcellularLocation>
</comment>
<dbReference type="PANTHER" id="PTHR14196:SF12">
    <property type="entry name" value="ZINC FINGER PROTEIN 208-LIKE"/>
    <property type="match status" value="1"/>
</dbReference>
<dbReference type="SUPFAM" id="SSF57667">
    <property type="entry name" value="beta-beta-alpha zinc fingers"/>
    <property type="match status" value="2"/>
</dbReference>
<dbReference type="InterPro" id="IPR050717">
    <property type="entry name" value="C2H2-ZF_Transcription_Reg"/>
</dbReference>
<evidence type="ECO:0000256" key="8">
    <source>
        <dbReference type="ARBA" id="ARBA00023015"/>
    </source>
</evidence>
<feature type="domain" description="C2H2-type" evidence="13">
    <location>
        <begin position="59"/>
        <end position="86"/>
    </location>
</feature>
<dbReference type="FunFam" id="3.30.160.60:FF:000097">
    <property type="entry name" value="Zinc finger protein"/>
    <property type="match status" value="1"/>
</dbReference>
<proteinExistence type="inferred from homology"/>
<evidence type="ECO:0000313" key="15">
    <source>
        <dbReference type="Proteomes" id="UP000261660"/>
    </source>
</evidence>
<evidence type="ECO:0000256" key="1">
    <source>
        <dbReference type="ARBA" id="ARBA00003767"/>
    </source>
</evidence>
<evidence type="ECO:0000256" key="7">
    <source>
        <dbReference type="ARBA" id="ARBA00022833"/>
    </source>
</evidence>
<evidence type="ECO:0000259" key="13">
    <source>
        <dbReference type="PROSITE" id="PS50157"/>
    </source>
</evidence>
<dbReference type="FunFam" id="3.30.160.60:FF:001480">
    <property type="entry name" value="Si:cabz01071911.3"/>
    <property type="match status" value="1"/>
</dbReference>
<dbReference type="Pfam" id="PF00096">
    <property type="entry name" value="zf-C2H2"/>
    <property type="match status" value="4"/>
</dbReference>
<accession>A0A3Q3GGT1</accession>